<dbReference type="Pfam" id="PF01370">
    <property type="entry name" value="Epimerase"/>
    <property type="match status" value="1"/>
</dbReference>
<dbReference type="Pfam" id="PF14667">
    <property type="entry name" value="Polysacc_synt_C"/>
    <property type="match status" value="1"/>
</dbReference>
<sequence>MKLLITGANGFVGKNLQVHLNEMPDVSFKCYTRENHVSELKSMLQDVDAVIHLAGVNRPQHEQEFQEGNADLTQALADSVRSVSKEQKRRIPILYSSSIQAERDNPYGRSKKAAEDILRKLYGETQNPVYIYRLANVFGKWCKPNYNSMVATFCHNIARDLPIQINDEKAQVQLVYVDDVIEALLKIAFKAITAIRNKKPAPVSGLKLAGPVHTKTVGDIAKHIQAFKNSRETLITERVGTYFKRKLYSTYVSYLPTDKFTYTVPKYGDERGVFVEMLKTPDSGQFSFFTAHPGITRGGHYHHTKTEKFLVIKGKASFKFRHVVTNEFYELFTDGDNPEIVETVPGWSHDITNIGNEEMVVMLWANEIFDREKPDTYASPVLNNTEQTKK</sequence>
<dbReference type="InterPro" id="IPR001509">
    <property type="entry name" value="Epimerase_deHydtase"/>
</dbReference>
<dbReference type="Gene3D" id="2.60.120.10">
    <property type="entry name" value="Jelly Rolls"/>
    <property type="match status" value="1"/>
</dbReference>
<dbReference type="SUPFAM" id="SSF51182">
    <property type="entry name" value="RmlC-like cupins"/>
    <property type="match status" value="1"/>
</dbReference>
<dbReference type="EMBL" id="CP032551">
    <property type="protein sequence ID" value="QGT94675.1"/>
    <property type="molecule type" value="Genomic_DNA"/>
</dbReference>
<proteinExistence type="predicted"/>
<dbReference type="CDD" id="cd07007">
    <property type="entry name" value="cupin_CapF-like_C"/>
    <property type="match status" value="1"/>
</dbReference>
<dbReference type="AlphaFoldDB" id="A0AA92ESW8"/>
<dbReference type="NCBIfam" id="NF047837">
    <property type="entry name" value="UDPAcbARedWbcJ"/>
    <property type="match status" value="1"/>
</dbReference>
<gene>
    <name evidence="3" type="ORF">D3795_00035</name>
</gene>
<dbReference type="InterPro" id="IPR011051">
    <property type="entry name" value="RmlC_Cupin_sf"/>
</dbReference>
<feature type="domain" description="NAD-dependent epimerase/dehydratase" evidence="1">
    <location>
        <begin position="4"/>
        <end position="188"/>
    </location>
</feature>
<dbReference type="PANTHER" id="PTHR43245">
    <property type="entry name" value="BIFUNCTIONAL POLYMYXIN RESISTANCE PROTEIN ARNA"/>
    <property type="match status" value="1"/>
</dbReference>
<dbReference type="InterPro" id="IPR029303">
    <property type="entry name" value="CapF_C"/>
</dbReference>
<dbReference type="Proteomes" id="UP000427820">
    <property type="component" value="Chromosome"/>
</dbReference>
<name>A0AA92ESW8_9GAMM</name>
<dbReference type="SUPFAM" id="SSF51735">
    <property type="entry name" value="NAD(P)-binding Rossmann-fold domains"/>
    <property type="match status" value="1"/>
</dbReference>
<dbReference type="RefSeq" id="WP_156265607.1">
    <property type="nucleotide sequence ID" value="NZ_CP032551.1"/>
</dbReference>
<accession>A0AA92ESW8</accession>
<evidence type="ECO:0000313" key="3">
    <source>
        <dbReference type="EMBL" id="QGT94675.1"/>
    </source>
</evidence>
<evidence type="ECO:0000259" key="1">
    <source>
        <dbReference type="Pfam" id="PF01370"/>
    </source>
</evidence>
<organism evidence="3 4">
    <name type="scientific">Pseudidiomarina andamanensis</name>
    <dbReference type="NCBI Taxonomy" id="1940690"/>
    <lineage>
        <taxon>Bacteria</taxon>
        <taxon>Pseudomonadati</taxon>
        <taxon>Pseudomonadota</taxon>
        <taxon>Gammaproteobacteria</taxon>
        <taxon>Alteromonadales</taxon>
        <taxon>Idiomarinaceae</taxon>
        <taxon>Pseudidiomarina</taxon>
    </lineage>
</organism>
<dbReference type="KEGG" id="panm:D3795_00035"/>
<protein>
    <submittedName>
        <fullName evidence="3">SDR family oxidoreductase</fullName>
    </submittedName>
</protein>
<reference evidence="3 4" key="1">
    <citation type="submission" date="2018-09" db="EMBL/GenBank/DDBJ databases">
        <title>Whole genome sequencing of Idiomarina andamanensis W-5T (LMG 29773T= JCM 31645T).</title>
        <authorList>
            <person name="Das S.K."/>
        </authorList>
    </citation>
    <scope>NUCLEOTIDE SEQUENCE [LARGE SCALE GENOMIC DNA]</scope>
    <source>
        <strain evidence="3 4">W-5T</strain>
    </source>
</reference>
<dbReference type="InterPro" id="IPR050177">
    <property type="entry name" value="Lipid_A_modif_metabolic_enz"/>
</dbReference>
<feature type="domain" description="Capsular polysaccharide assembling protein CapF C-terminal" evidence="2">
    <location>
        <begin position="268"/>
        <end position="377"/>
    </location>
</feature>
<dbReference type="InterPro" id="IPR036291">
    <property type="entry name" value="NAD(P)-bd_dom_sf"/>
</dbReference>
<evidence type="ECO:0000259" key="2">
    <source>
        <dbReference type="Pfam" id="PF14667"/>
    </source>
</evidence>
<dbReference type="InterPro" id="IPR014710">
    <property type="entry name" value="RmlC-like_jellyroll"/>
</dbReference>
<dbReference type="PANTHER" id="PTHR43245:SF55">
    <property type="entry name" value="NAD(P)-BINDING DOMAIN-CONTAINING PROTEIN"/>
    <property type="match status" value="1"/>
</dbReference>
<evidence type="ECO:0000313" key="4">
    <source>
        <dbReference type="Proteomes" id="UP000427820"/>
    </source>
</evidence>
<dbReference type="Gene3D" id="3.40.50.720">
    <property type="entry name" value="NAD(P)-binding Rossmann-like Domain"/>
    <property type="match status" value="1"/>
</dbReference>
<keyword evidence="4" id="KW-1185">Reference proteome</keyword>